<evidence type="ECO:0000256" key="1">
    <source>
        <dbReference type="SAM" id="SignalP"/>
    </source>
</evidence>
<feature type="signal peptide" evidence="1">
    <location>
        <begin position="1"/>
        <end position="19"/>
    </location>
</feature>
<protein>
    <submittedName>
        <fullName evidence="2">Uncharacterized protein</fullName>
    </submittedName>
</protein>
<sequence length="203" mass="22226">MRLVTAVAFLFVLANHLAAAPVPKESAKESYYPTAPGTKWVYRQENREWAEEITKSDRRKAETLLTVRITEGGTSYDDTYSITDGGLTKLTTGEFRIERLLLKLPVKKGNEWSVDVPVQAGLLAEGGTAAAGDAEAVDVPAGQYRAVPVRFTVTKADGRELPKPGRTYTHWYAPDVGLVKFRCKDGGAEVVRVLKAFTPAAKK</sequence>
<organism evidence="2 3">
    <name type="scientific">Limnoglobus roseus</name>
    <dbReference type="NCBI Taxonomy" id="2598579"/>
    <lineage>
        <taxon>Bacteria</taxon>
        <taxon>Pseudomonadati</taxon>
        <taxon>Planctomycetota</taxon>
        <taxon>Planctomycetia</taxon>
        <taxon>Gemmatales</taxon>
        <taxon>Gemmataceae</taxon>
        <taxon>Limnoglobus</taxon>
    </lineage>
</organism>
<evidence type="ECO:0000313" key="2">
    <source>
        <dbReference type="EMBL" id="QEL19928.1"/>
    </source>
</evidence>
<keyword evidence="1" id="KW-0732">Signal</keyword>
<evidence type="ECO:0000313" key="3">
    <source>
        <dbReference type="Proteomes" id="UP000324974"/>
    </source>
</evidence>
<reference evidence="3" key="1">
    <citation type="submission" date="2019-08" db="EMBL/GenBank/DDBJ databases">
        <title>Limnoglobus roseus gen. nov., sp. nov., a novel freshwater planctomycete with a giant genome from the family Gemmataceae.</title>
        <authorList>
            <person name="Kulichevskaya I.S."/>
            <person name="Naumoff D.G."/>
            <person name="Miroshnikov K."/>
            <person name="Ivanova A."/>
            <person name="Philippov D.A."/>
            <person name="Hakobyan A."/>
            <person name="Rijpstra I.C."/>
            <person name="Sinninghe Damste J.S."/>
            <person name="Liesack W."/>
            <person name="Dedysh S.N."/>
        </authorList>
    </citation>
    <scope>NUCLEOTIDE SEQUENCE [LARGE SCALE GENOMIC DNA]</scope>
    <source>
        <strain evidence="3">PX52</strain>
    </source>
</reference>
<dbReference type="Gene3D" id="2.40.360.20">
    <property type="match status" value="1"/>
</dbReference>
<dbReference type="OrthoDB" id="281452at2"/>
<accession>A0A5C1ASP3</accession>
<feature type="chain" id="PRO_5022891196" evidence="1">
    <location>
        <begin position="20"/>
        <end position="203"/>
    </location>
</feature>
<dbReference type="EMBL" id="CP042425">
    <property type="protein sequence ID" value="QEL19928.1"/>
    <property type="molecule type" value="Genomic_DNA"/>
</dbReference>
<dbReference type="KEGG" id="lrs:PX52LOC_07010"/>
<dbReference type="AlphaFoldDB" id="A0A5C1ASP3"/>
<keyword evidence="3" id="KW-1185">Reference proteome</keyword>
<dbReference type="Proteomes" id="UP000324974">
    <property type="component" value="Chromosome"/>
</dbReference>
<proteinExistence type="predicted"/>
<dbReference type="RefSeq" id="WP_149114267.1">
    <property type="nucleotide sequence ID" value="NZ_CP042425.1"/>
</dbReference>
<name>A0A5C1ASP3_9BACT</name>
<gene>
    <name evidence="2" type="ORF">PX52LOC_07010</name>
</gene>